<dbReference type="OMA" id="DKINPEW"/>
<evidence type="ECO:0000256" key="10">
    <source>
        <dbReference type="ARBA" id="ARBA00022692"/>
    </source>
</evidence>
<keyword evidence="18" id="KW-0472">Membrane</keyword>
<dbReference type="InterPro" id="IPR034016">
    <property type="entry name" value="M1_APN-typ"/>
</dbReference>
<sequence>MITKLSHLFLVTLLSIHVGSNRIPRDVEGPKRVSNRIKSGYSSPVQVYEKLDLWCSLETSEATPESCTWTSPDGTVYKVDGDKVSQDNHVDEVVDGILANVTSGEFCHIQVSSLKSEQIGDWTCHLDLGTGVKYQRSTLTVTDKLRISDVRLPGDLKPTTYKVALIPFIIPDNFTIDGHVDINLDVVEETAVVKIHAKDLTIYEESVEIDGKTSNILGFGNDHAREFFLIYLSSPLPKGSTVRLSMDFLGSLSNKLVGFYRSKYISPEGEDRYIATTQFEATDARRAFPCFDEPAMKAKFRVLLGRVPSMVSLSNMPIEKEAQPMDGNATHQEYVWDIYQESVVMSTYLLAFIVSDFKYRQSDPHPQNDVQFRIWSRESAVNRTEYASQVGPEILAYFEDFFGLKFPLPKQDMIAIPDFSGGAMENWGLITYRERGLLYDSNVSSDRHKLYIDNIVAHELAHQWFGNLVTMKWWTDLWLNEGFATYAQYIGSHHVNPEAGIKDKFVLTSTHPSFKLDALETSHPISVEVGHPDDIGDTFDTISYRKGASVIRMMANFIGVDTFNKAISNYLKKYQFSNAEKDDLWQEITETAHADEHLAANQTIKEIMDTWTLQKGFPVMSVSVDLVKGQMTCNQSRYLASKAEQSSRSIYGYKWWIPVSYTKAGGDFVNTRSKFWLKPMDNGSVTFDIEAAESDAIIVNVRQTGFYRVNYDSDNWKRISEALESDLESIHRVNRAQILNDAFNLAKVGLLSYEDALIQTQYLSKEKDLIPWSAALSEFSFIGRMLKREKAHADFEEFLQRSLTPIYSDLGFSARDTDTVLEAELRVKVVGRMCGLDNADCINRASDLFQEWMKNGNVNPIDPDFKSVVYCSALRHGDATHWNFLWDQFKSSDDNFEMSTILSALGCSKDEEILQKYLDLTLDKSSGIRKQDGSRVVGSVARTVVGKDLVWKWIKNNWDQITTVYDVSSHSTAGGFVSYCVSSFNKPERLAEAVQFYETKLTTLGAAKKKIEIAIQKAKVNVEWMEQHYQVIANWLKE</sequence>
<evidence type="ECO:0000256" key="17">
    <source>
        <dbReference type="ARBA" id="ARBA00023049"/>
    </source>
</evidence>
<dbReference type="Pfam" id="PF11838">
    <property type="entry name" value="ERAP1_C"/>
    <property type="match status" value="1"/>
</dbReference>
<evidence type="ECO:0000256" key="2">
    <source>
        <dbReference type="ARBA" id="ARBA00004606"/>
    </source>
</evidence>
<keyword evidence="8" id="KW-0449">Lipoprotein</keyword>
<dbReference type="FunFam" id="2.60.40.1910:FF:000008">
    <property type="entry name" value="Aminopeptidase"/>
    <property type="match status" value="1"/>
</dbReference>
<evidence type="ECO:0000256" key="19">
    <source>
        <dbReference type="ARBA" id="ARBA00023157"/>
    </source>
</evidence>
<evidence type="ECO:0000313" key="28">
    <source>
        <dbReference type="EMBL" id="TRY80792.1"/>
    </source>
</evidence>
<dbReference type="Pfam" id="PF01433">
    <property type="entry name" value="Peptidase_M1"/>
    <property type="match status" value="1"/>
</dbReference>
<comment type="cofactor">
    <cofactor evidence="22">
        <name>Zn(2+)</name>
        <dbReference type="ChEBI" id="CHEBI:29105"/>
    </cofactor>
    <text evidence="22">Binds 1 zinc ion per subunit.</text>
</comment>
<feature type="binding site" evidence="22">
    <location>
        <position position="458"/>
    </location>
    <ligand>
        <name>Zn(2+)</name>
        <dbReference type="ChEBI" id="CHEBI:29105"/>
        <note>catalytic</note>
    </ligand>
</feature>
<dbReference type="GO" id="GO:0005886">
    <property type="term" value="C:plasma membrane"/>
    <property type="evidence" value="ECO:0007669"/>
    <property type="project" value="UniProtKB-SubCell"/>
</dbReference>
<protein>
    <recommendedName>
        <fullName evidence="6">Aminopeptidase N</fullName>
        <ecNumber evidence="5">3.4.11.2</ecNumber>
    </recommendedName>
</protein>
<accession>A0A553PSY3</accession>
<evidence type="ECO:0000256" key="18">
    <source>
        <dbReference type="ARBA" id="ARBA00023136"/>
    </source>
</evidence>
<dbReference type="FunFam" id="1.10.390.10:FF:000016">
    <property type="entry name" value="Glutamyl aminopeptidase"/>
    <property type="match status" value="1"/>
</dbReference>
<keyword evidence="11 22" id="KW-0479">Metal-binding</keyword>
<comment type="subcellular location">
    <subcellularLocation>
        <location evidence="3">Cell membrane</location>
        <topology evidence="3">Lipid-anchor</topology>
        <topology evidence="3">GPI-anchor</topology>
    </subcellularLocation>
    <subcellularLocation>
        <location evidence="2">Membrane</location>
        <topology evidence="2">Single-pass type II membrane protein</topology>
    </subcellularLocation>
</comment>
<dbReference type="GO" id="GO:0008270">
    <property type="term" value="F:zinc ion binding"/>
    <property type="evidence" value="ECO:0007669"/>
    <property type="project" value="InterPro"/>
</dbReference>
<evidence type="ECO:0000256" key="16">
    <source>
        <dbReference type="ARBA" id="ARBA00022989"/>
    </source>
</evidence>
<reference evidence="28 29" key="1">
    <citation type="journal article" date="2018" name="Nat. Ecol. Evol.">
        <title>Genomic signatures of mitonuclear coevolution across populations of Tigriopus californicus.</title>
        <authorList>
            <person name="Barreto F.S."/>
            <person name="Watson E.T."/>
            <person name="Lima T.G."/>
            <person name="Willett C.S."/>
            <person name="Edmands S."/>
            <person name="Li W."/>
            <person name="Burton R.S."/>
        </authorList>
    </citation>
    <scope>NUCLEOTIDE SEQUENCE [LARGE SCALE GENOMIC DNA]</scope>
    <source>
        <strain evidence="28 29">San Diego</strain>
    </source>
</reference>
<dbReference type="GO" id="GO:0070006">
    <property type="term" value="F:metalloaminopeptidase activity"/>
    <property type="evidence" value="ECO:0007669"/>
    <property type="project" value="TreeGrafter"/>
</dbReference>
<keyword evidence="29" id="KW-1185">Reference proteome</keyword>
<dbReference type="AlphaFoldDB" id="A0A553PSY3"/>
<dbReference type="InterPro" id="IPR001930">
    <property type="entry name" value="Peptidase_M1"/>
</dbReference>
<evidence type="ECO:0000256" key="3">
    <source>
        <dbReference type="ARBA" id="ARBA00004609"/>
    </source>
</evidence>
<comment type="similarity">
    <text evidence="4">Belongs to the peptidase M1 family.</text>
</comment>
<dbReference type="Gene3D" id="2.60.40.1730">
    <property type="entry name" value="tricorn interacting facor f3 domain"/>
    <property type="match status" value="1"/>
</dbReference>
<dbReference type="Proteomes" id="UP000318571">
    <property type="component" value="Chromosome 12"/>
</dbReference>
<keyword evidence="12 24" id="KW-0732">Signal</keyword>
<dbReference type="SUPFAM" id="SSF63737">
    <property type="entry name" value="Leukotriene A4 hydrolase N-terminal domain"/>
    <property type="match status" value="1"/>
</dbReference>
<dbReference type="InterPro" id="IPR014782">
    <property type="entry name" value="Peptidase_M1_dom"/>
</dbReference>
<evidence type="ECO:0000256" key="24">
    <source>
        <dbReference type="SAM" id="SignalP"/>
    </source>
</evidence>
<keyword evidence="9" id="KW-0645">Protease</keyword>
<keyword evidence="8" id="KW-0336">GPI-anchor</keyword>
<dbReference type="GO" id="GO:0098552">
    <property type="term" value="C:side of membrane"/>
    <property type="evidence" value="ECO:0007669"/>
    <property type="project" value="UniProtKB-KW"/>
</dbReference>
<evidence type="ECO:0000256" key="14">
    <source>
        <dbReference type="ARBA" id="ARBA00022833"/>
    </source>
</evidence>
<evidence type="ECO:0000256" key="5">
    <source>
        <dbReference type="ARBA" id="ARBA00012564"/>
    </source>
</evidence>
<dbReference type="InterPro" id="IPR050344">
    <property type="entry name" value="Peptidase_M1_aminopeptidases"/>
</dbReference>
<dbReference type="GO" id="GO:0043171">
    <property type="term" value="P:peptide catabolic process"/>
    <property type="evidence" value="ECO:0007669"/>
    <property type="project" value="TreeGrafter"/>
</dbReference>
<dbReference type="EC" id="3.4.11.2" evidence="5"/>
<dbReference type="EMBL" id="VCGU01000001">
    <property type="protein sequence ID" value="TRY80792.1"/>
    <property type="molecule type" value="Genomic_DNA"/>
</dbReference>
<proteinExistence type="inferred from homology"/>
<dbReference type="PANTHER" id="PTHR11533">
    <property type="entry name" value="PROTEASE M1 ZINC METALLOPROTEASE"/>
    <property type="match status" value="1"/>
</dbReference>
<keyword evidence="7" id="KW-1003">Cell membrane</keyword>
<feature type="chain" id="PRO_5021942011" description="Aminopeptidase N" evidence="24">
    <location>
        <begin position="22"/>
        <end position="1038"/>
    </location>
</feature>
<keyword evidence="19" id="KW-1015">Disulfide bond</keyword>
<evidence type="ECO:0000256" key="12">
    <source>
        <dbReference type="ARBA" id="ARBA00022729"/>
    </source>
</evidence>
<gene>
    <name evidence="28" type="ORF">TCAL_06308</name>
</gene>
<evidence type="ECO:0000256" key="11">
    <source>
        <dbReference type="ARBA" id="ARBA00022723"/>
    </source>
</evidence>
<dbReference type="GO" id="GO:0042277">
    <property type="term" value="F:peptide binding"/>
    <property type="evidence" value="ECO:0007669"/>
    <property type="project" value="TreeGrafter"/>
</dbReference>
<dbReference type="InterPro" id="IPR027268">
    <property type="entry name" value="Peptidase_M4/M1_CTD_sf"/>
</dbReference>
<dbReference type="GO" id="GO:0006508">
    <property type="term" value="P:proteolysis"/>
    <property type="evidence" value="ECO:0007669"/>
    <property type="project" value="UniProtKB-KW"/>
</dbReference>
<evidence type="ECO:0000256" key="7">
    <source>
        <dbReference type="ARBA" id="ARBA00022475"/>
    </source>
</evidence>
<dbReference type="GO" id="GO:0005737">
    <property type="term" value="C:cytoplasm"/>
    <property type="evidence" value="ECO:0007669"/>
    <property type="project" value="TreeGrafter"/>
</dbReference>
<keyword evidence="16" id="KW-1133">Transmembrane helix</keyword>
<feature type="signal peptide" evidence="24">
    <location>
        <begin position="1"/>
        <end position="21"/>
    </location>
</feature>
<evidence type="ECO:0000256" key="21">
    <source>
        <dbReference type="PIRSR" id="PIRSR634016-1"/>
    </source>
</evidence>
<feature type="non-terminal residue" evidence="28">
    <location>
        <position position="1038"/>
    </location>
</feature>
<feature type="binding site" evidence="22">
    <location>
        <position position="481"/>
    </location>
    <ligand>
        <name>Zn(2+)</name>
        <dbReference type="ChEBI" id="CHEBI:29105"/>
        <note>catalytic</note>
    </ligand>
</feature>
<dbReference type="SUPFAM" id="SSF55486">
    <property type="entry name" value="Metalloproteases ('zincins'), catalytic domain"/>
    <property type="match status" value="1"/>
</dbReference>
<evidence type="ECO:0000256" key="22">
    <source>
        <dbReference type="PIRSR" id="PIRSR634016-3"/>
    </source>
</evidence>
<evidence type="ECO:0000256" key="9">
    <source>
        <dbReference type="ARBA" id="ARBA00022670"/>
    </source>
</evidence>
<evidence type="ECO:0000256" key="8">
    <source>
        <dbReference type="ARBA" id="ARBA00022622"/>
    </source>
</evidence>
<feature type="domain" description="ERAP1-like C-terminal" evidence="26">
    <location>
        <begin position="697"/>
        <end position="1017"/>
    </location>
</feature>
<evidence type="ECO:0000256" key="23">
    <source>
        <dbReference type="PIRSR" id="PIRSR634016-4"/>
    </source>
</evidence>
<comment type="catalytic activity">
    <reaction evidence="1">
        <text>Release of an N-terminal amino acid, Xaa-|-Yaa- from a peptide, amide or arylamide. Xaa is preferably Ala, but may be most amino acids including Pro (slow action). When a terminal hydrophobic residue is followed by a prolyl residue, the two may be released as an intact Xaa-Pro dipeptide.</text>
        <dbReference type="EC" id="3.4.11.2"/>
    </reaction>
</comment>
<dbReference type="FunFam" id="1.25.50.20:FF:000001">
    <property type="entry name" value="Aminopeptidase"/>
    <property type="match status" value="1"/>
</dbReference>
<evidence type="ECO:0000259" key="25">
    <source>
        <dbReference type="Pfam" id="PF01433"/>
    </source>
</evidence>
<dbReference type="Gene3D" id="1.10.390.10">
    <property type="entry name" value="Neutral Protease Domain 2"/>
    <property type="match status" value="1"/>
</dbReference>
<dbReference type="InterPro" id="IPR042097">
    <property type="entry name" value="Aminopeptidase_N-like_N_sf"/>
</dbReference>
<evidence type="ECO:0000256" key="4">
    <source>
        <dbReference type="ARBA" id="ARBA00010136"/>
    </source>
</evidence>
<dbReference type="Gene3D" id="2.60.40.1910">
    <property type="match status" value="1"/>
</dbReference>
<dbReference type="PANTHER" id="PTHR11533:SF294">
    <property type="entry name" value="THYROTROPIN-RELEASING HORMONE-DEGRADING ECTOENZYME"/>
    <property type="match status" value="1"/>
</dbReference>
<evidence type="ECO:0000313" key="29">
    <source>
        <dbReference type="Proteomes" id="UP000318571"/>
    </source>
</evidence>
<evidence type="ECO:0000259" key="26">
    <source>
        <dbReference type="Pfam" id="PF11838"/>
    </source>
</evidence>
<dbReference type="PRINTS" id="PR00756">
    <property type="entry name" value="ALADIPTASE"/>
</dbReference>
<evidence type="ECO:0000256" key="1">
    <source>
        <dbReference type="ARBA" id="ARBA00000098"/>
    </source>
</evidence>
<keyword evidence="10" id="KW-0812">Transmembrane</keyword>
<dbReference type="FunFam" id="2.60.40.1730:FF:000012">
    <property type="entry name" value="Aminopeptidase N"/>
    <property type="match status" value="1"/>
</dbReference>
<evidence type="ECO:0000256" key="6">
    <source>
        <dbReference type="ARBA" id="ARBA00015611"/>
    </source>
</evidence>
<dbReference type="Gene3D" id="1.25.50.20">
    <property type="match status" value="1"/>
</dbReference>
<keyword evidence="20" id="KW-0325">Glycoprotein</keyword>
<keyword evidence="14 22" id="KW-0862">Zinc</keyword>
<evidence type="ECO:0000259" key="27">
    <source>
        <dbReference type="Pfam" id="PF17900"/>
    </source>
</evidence>
<evidence type="ECO:0000256" key="15">
    <source>
        <dbReference type="ARBA" id="ARBA00022968"/>
    </source>
</evidence>
<dbReference type="Pfam" id="PF17900">
    <property type="entry name" value="Peptidase_M1_N"/>
    <property type="match status" value="1"/>
</dbReference>
<name>A0A553PSY3_TIGCA</name>
<feature type="site" description="Transition state stabilizer" evidence="23">
    <location>
        <position position="544"/>
    </location>
</feature>
<feature type="binding site" evidence="22">
    <location>
        <position position="462"/>
    </location>
    <ligand>
        <name>Zn(2+)</name>
        <dbReference type="ChEBI" id="CHEBI:29105"/>
        <note>catalytic</note>
    </ligand>
</feature>
<feature type="active site" description="Proton acceptor" evidence="21">
    <location>
        <position position="459"/>
    </location>
</feature>
<feature type="domain" description="Peptidase M1 membrane alanine aminopeptidase" evidence="25">
    <location>
        <begin position="386"/>
        <end position="611"/>
    </location>
</feature>
<dbReference type="GO" id="GO:0016285">
    <property type="term" value="F:alanyl aminopeptidase activity"/>
    <property type="evidence" value="ECO:0007669"/>
    <property type="project" value="UniProtKB-EC"/>
</dbReference>
<feature type="domain" description="Aminopeptidase N-like N-terminal" evidence="27">
    <location>
        <begin position="157"/>
        <end position="349"/>
    </location>
</feature>
<keyword evidence="15" id="KW-0735">Signal-anchor</keyword>
<evidence type="ECO:0000256" key="13">
    <source>
        <dbReference type="ARBA" id="ARBA00022801"/>
    </source>
</evidence>
<comment type="caution">
    <text evidence="28">The sequence shown here is derived from an EMBL/GenBank/DDBJ whole genome shotgun (WGS) entry which is preliminary data.</text>
</comment>
<dbReference type="CDD" id="cd09601">
    <property type="entry name" value="M1_APN-Q_like"/>
    <property type="match status" value="1"/>
</dbReference>
<dbReference type="InterPro" id="IPR045357">
    <property type="entry name" value="Aminopeptidase_N-like_N"/>
</dbReference>
<dbReference type="GO" id="GO:0005615">
    <property type="term" value="C:extracellular space"/>
    <property type="evidence" value="ECO:0007669"/>
    <property type="project" value="TreeGrafter"/>
</dbReference>
<organism evidence="28 29">
    <name type="scientific">Tigriopus californicus</name>
    <name type="common">Marine copepod</name>
    <dbReference type="NCBI Taxonomy" id="6832"/>
    <lineage>
        <taxon>Eukaryota</taxon>
        <taxon>Metazoa</taxon>
        <taxon>Ecdysozoa</taxon>
        <taxon>Arthropoda</taxon>
        <taxon>Crustacea</taxon>
        <taxon>Multicrustacea</taxon>
        <taxon>Hexanauplia</taxon>
        <taxon>Copepoda</taxon>
        <taxon>Harpacticoida</taxon>
        <taxon>Harpacticidae</taxon>
        <taxon>Tigriopus</taxon>
    </lineage>
</organism>
<dbReference type="InterPro" id="IPR024571">
    <property type="entry name" value="ERAP1-like_C_dom"/>
</dbReference>
<keyword evidence="13" id="KW-0378">Hydrolase</keyword>
<evidence type="ECO:0000256" key="20">
    <source>
        <dbReference type="ARBA" id="ARBA00023180"/>
    </source>
</evidence>
<keyword evidence="17" id="KW-0482">Metalloprotease</keyword>
<dbReference type="STRING" id="6832.A0A553PSY3"/>